<evidence type="ECO:0000313" key="1">
    <source>
        <dbReference type="EMBL" id="MDR6206903.1"/>
    </source>
</evidence>
<accession>A0ABD5CNK9</accession>
<comment type="caution">
    <text evidence="1">The sequence shown here is derived from an EMBL/GenBank/DDBJ whole genome shotgun (WGS) entry which is preliminary data.</text>
</comment>
<dbReference type="AlphaFoldDB" id="A0ABD5CNK9"/>
<reference evidence="1 2" key="1">
    <citation type="submission" date="2023-08" db="EMBL/GenBank/DDBJ databases">
        <title>Genome sequencing of plant associated microbes to promote plant fitness in Sorghum bicolor and Oryza sativa.</title>
        <authorList>
            <person name="Coleman-Derr D."/>
        </authorList>
    </citation>
    <scope>NUCLEOTIDE SEQUENCE [LARGE SCALE GENOMIC DNA]</scope>
    <source>
        <strain evidence="1 2">SLBN-33</strain>
    </source>
</reference>
<evidence type="ECO:0000313" key="2">
    <source>
        <dbReference type="Proteomes" id="UP001245184"/>
    </source>
</evidence>
<dbReference type="Proteomes" id="UP001245184">
    <property type="component" value="Unassembled WGS sequence"/>
</dbReference>
<name>A0ABD5CNK9_9BURK</name>
<gene>
    <name evidence="1" type="ORF">QF025_005623</name>
</gene>
<protein>
    <submittedName>
        <fullName evidence="1">Uncharacterized protein</fullName>
    </submittedName>
</protein>
<sequence length="102" mass="11241">MSQPMYVASCCASGPGSTMQKFSACRKRFSEIQRFRSTSSSCMSAIWPAGPPKLMKPSRSQYKNAVEKGTCATSSFIEVDLLFSLPELLLVFFQFHVAADTV</sequence>
<proteinExistence type="predicted"/>
<organism evidence="1 2">
    <name type="scientific">Paraburkholderia graminis</name>
    <dbReference type="NCBI Taxonomy" id="60548"/>
    <lineage>
        <taxon>Bacteria</taxon>
        <taxon>Pseudomonadati</taxon>
        <taxon>Pseudomonadota</taxon>
        <taxon>Betaproteobacteria</taxon>
        <taxon>Burkholderiales</taxon>
        <taxon>Burkholderiaceae</taxon>
        <taxon>Paraburkholderia</taxon>
    </lineage>
</organism>
<dbReference type="EMBL" id="JAVIZN010000002">
    <property type="protein sequence ID" value="MDR6206903.1"/>
    <property type="molecule type" value="Genomic_DNA"/>
</dbReference>